<name>A0A7C3SHI3_9BACT</name>
<evidence type="ECO:0000313" key="1">
    <source>
        <dbReference type="EMBL" id="HGB13763.1"/>
    </source>
</evidence>
<dbReference type="EMBL" id="DTHB01000014">
    <property type="protein sequence ID" value="HGB13763.1"/>
    <property type="molecule type" value="Genomic_DNA"/>
</dbReference>
<gene>
    <name evidence="1" type="ORF">ENV62_00785</name>
</gene>
<comment type="caution">
    <text evidence="1">The sequence shown here is derived from an EMBL/GenBank/DDBJ whole genome shotgun (WGS) entry which is preliminary data.</text>
</comment>
<dbReference type="Pfam" id="PF03692">
    <property type="entry name" value="CxxCxxCC"/>
    <property type="match status" value="1"/>
</dbReference>
<sequence>MEKSLTPFRPVNENLVRLVKCNVLTCFSTDPTPALVLELACQAYNWADTLISRFETENPLPHPLACRPGCDFCCYNQIEVTPLEAFAIWDYIGNWSSPERARLQKKVAISAAKKARMTKAEVARARRQFPCPFLKDRLCAIYPVRPLLCRAMHSLDAGHCQQSLRQAQSLIPDQYYLHRDEIVWSILQGLVEGLKEAGCQVSAQDLTLATAWFFQVHRGIIENWLHGERVFPDSPPS</sequence>
<dbReference type="InterPro" id="IPR005358">
    <property type="entry name" value="Puta_zinc/iron-chelating_dom"/>
</dbReference>
<protein>
    <submittedName>
        <fullName evidence="1">YkgJ family cysteine cluster protein</fullName>
    </submittedName>
</protein>
<reference evidence="1" key="1">
    <citation type="journal article" date="2020" name="mSystems">
        <title>Genome- and Community-Level Interaction Insights into Carbon Utilization and Element Cycling Functions of Hydrothermarchaeota in Hydrothermal Sediment.</title>
        <authorList>
            <person name="Zhou Z."/>
            <person name="Liu Y."/>
            <person name="Xu W."/>
            <person name="Pan J."/>
            <person name="Luo Z.H."/>
            <person name="Li M."/>
        </authorList>
    </citation>
    <scope>NUCLEOTIDE SEQUENCE [LARGE SCALE GENOMIC DNA]</scope>
    <source>
        <strain evidence="1">SpSt-776</strain>
    </source>
</reference>
<dbReference type="AlphaFoldDB" id="A0A7C3SHI3"/>
<accession>A0A7C3SHI3</accession>
<proteinExistence type="predicted"/>
<organism evidence="1">
    <name type="scientific">Desulfobacca acetoxidans</name>
    <dbReference type="NCBI Taxonomy" id="60893"/>
    <lineage>
        <taxon>Bacteria</taxon>
        <taxon>Pseudomonadati</taxon>
        <taxon>Thermodesulfobacteriota</taxon>
        <taxon>Desulfobaccia</taxon>
        <taxon>Desulfobaccales</taxon>
        <taxon>Desulfobaccaceae</taxon>
        <taxon>Desulfobacca</taxon>
    </lineage>
</organism>